<feature type="compositionally biased region" description="Pro residues" evidence="1">
    <location>
        <begin position="281"/>
        <end position="296"/>
    </location>
</feature>
<dbReference type="InterPro" id="IPR021235">
    <property type="entry name" value="DUF2637"/>
</dbReference>
<feature type="transmembrane region" description="Helical" evidence="2">
    <location>
        <begin position="12"/>
        <end position="36"/>
    </location>
</feature>
<evidence type="ECO:0008006" key="5">
    <source>
        <dbReference type="Google" id="ProtNLM"/>
    </source>
</evidence>
<name>A0A1H7M4J9_STRJI</name>
<keyword evidence="2" id="KW-1133">Transmembrane helix</keyword>
<organism evidence="3 4">
    <name type="scientific">Streptacidiphilus jiangxiensis</name>
    <dbReference type="NCBI Taxonomy" id="235985"/>
    <lineage>
        <taxon>Bacteria</taxon>
        <taxon>Bacillati</taxon>
        <taxon>Actinomycetota</taxon>
        <taxon>Actinomycetes</taxon>
        <taxon>Kitasatosporales</taxon>
        <taxon>Streptomycetaceae</taxon>
        <taxon>Streptacidiphilus</taxon>
    </lineage>
</organism>
<dbReference type="RefSeq" id="WP_042451733.1">
    <property type="nucleotide sequence ID" value="NZ_BBPN01000023.1"/>
</dbReference>
<protein>
    <recommendedName>
        <fullName evidence="5">DUF2637 domain-containing protein</fullName>
    </recommendedName>
</protein>
<feature type="compositionally biased region" description="Pro residues" evidence="1">
    <location>
        <begin position="347"/>
        <end position="356"/>
    </location>
</feature>
<proteinExistence type="predicted"/>
<evidence type="ECO:0000256" key="1">
    <source>
        <dbReference type="SAM" id="MobiDB-lite"/>
    </source>
</evidence>
<evidence type="ECO:0000256" key="2">
    <source>
        <dbReference type="SAM" id="Phobius"/>
    </source>
</evidence>
<feature type="region of interest" description="Disordered" evidence="1">
    <location>
        <begin position="235"/>
        <end position="297"/>
    </location>
</feature>
<feature type="transmembrane region" description="Helical" evidence="2">
    <location>
        <begin position="105"/>
        <end position="124"/>
    </location>
</feature>
<keyword evidence="4" id="KW-1185">Reference proteome</keyword>
<reference evidence="4" key="1">
    <citation type="submission" date="2016-10" db="EMBL/GenBank/DDBJ databases">
        <authorList>
            <person name="Varghese N."/>
        </authorList>
    </citation>
    <scope>NUCLEOTIDE SEQUENCE [LARGE SCALE GENOMIC DNA]</scope>
    <source>
        <strain evidence="4">DSM 45096 / BCRC 16803 / CGMCC 4.1857 / CIP 109030 / JCM 12277 / KCTC 19219 / NBRC 100920 / 33214</strain>
    </source>
</reference>
<feature type="transmembrane region" description="Helical" evidence="2">
    <location>
        <begin position="48"/>
        <end position="73"/>
    </location>
</feature>
<dbReference type="Proteomes" id="UP000183015">
    <property type="component" value="Unassembled WGS sequence"/>
</dbReference>
<feature type="region of interest" description="Disordered" evidence="1">
    <location>
        <begin position="310"/>
        <end position="367"/>
    </location>
</feature>
<keyword evidence="2" id="KW-0812">Transmembrane</keyword>
<dbReference type="EMBL" id="FOAZ01000005">
    <property type="protein sequence ID" value="SEL06029.1"/>
    <property type="molecule type" value="Genomic_DNA"/>
</dbReference>
<feature type="transmembrane region" description="Helical" evidence="2">
    <location>
        <begin position="80"/>
        <end position="99"/>
    </location>
</feature>
<dbReference type="AlphaFoldDB" id="A0A1H7M4J9"/>
<keyword evidence="2" id="KW-0472">Membrane</keyword>
<dbReference type="Pfam" id="PF10935">
    <property type="entry name" value="DUF2637"/>
    <property type="match status" value="1"/>
</dbReference>
<evidence type="ECO:0000313" key="3">
    <source>
        <dbReference type="EMBL" id="SEL06029.1"/>
    </source>
</evidence>
<evidence type="ECO:0000313" key="4">
    <source>
        <dbReference type="Proteomes" id="UP000183015"/>
    </source>
</evidence>
<sequence length="429" mass="47976">MADRPVITKTHRTLIGAVAVGAFIIAGIGFAGSYSAVRELATHKGFGLFAYVFPIGVDVGIAVLLSLDLVLTWLRIPFPLLRQAAWLLTVGTIVFNAASSVGDPLAMGMHAIIPLLFIVVVEAARHAVGRIADITADRHMESVRLFRWVLSPMPTFLLWRRMKLWELRSYDEVIRLEQTRLVYRTHLRSQYGRAWRYRAPVELLLPLKLARYGVPLDLDVVRDHRDFQSEVAPLGAPALEAPHPRPVPVQQAPQQAPQPVQQAPQPVQPTAQRQPAASPVQPHPPQQPEQPQPPVDPLVVDTLTTMVRNRHRRLLNVPGRTPQPEDGEAEGAPGDPNTRGIGWLPNQQPPYPPPGPEAWFAPQREDGPPLDLYFEALSSFMDTYNQEPDPQQLSEYLASEYGTQVAPALLDRHWEELRKRYAERVETSS</sequence>
<dbReference type="PANTHER" id="PTHR23242">
    <property type="entry name" value="TRANSCRIPTION FACTOR HOXA13"/>
    <property type="match status" value="1"/>
</dbReference>
<feature type="compositionally biased region" description="Low complexity" evidence="1">
    <location>
        <begin position="248"/>
        <end position="280"/>
    </location>
</feature>
<dbReference type="STRING" id="235985.SAMN05414137_105170"/>
<dbReference type="eggNOG" id="ENOG5033RYZ">
    <property type="taxonomic scope" value="Bacteria"/>
</dbReference>
<accession>A0A1H7M4J9</accession>
<gene>
    <name evidence="3" type="ORF">SAMN05414137_105170</name>
</gene>
<dbReference type="PANTHER" id="PTHR23242:SF9">
    <property type="entry name" value="TRANSCRIPTION FACTOR HOXA13"/>
    <property type="match status" value="1"/>
</dbReference>